<dbReference type="GO" id="GO:0005737">
    <property type="term" value="C:cytoplasm"/>
    <property type="evidence" value="ECO:0007669"/>
    <property type="project" value="TreeGrafter"/>
</dbReference>
<keyword evidence="5 7" id="KW-0456">Lyase</keyword>
<evidence type="ECO:0000256" key="2">
    <source>
        <dbReference type="ARBA" id="ARBA00009533"/>
    </source>
</evidence>
<evidence type="ECO:0000256" key="4">
    <source>
        <dbReference type="ARBA" id="ARBA00022898"/>
    </source>
</evidence>
<organism evidence="8 9">
    <name type="scientific">Sporormia fimetaria CBS 119925</name>
    <dbReference type="NCBI Taxonomy" id="1340428"/>
    <lineage>
        <taxon>Eukaryota</taxon>
        <taxon>Fungi</taxon>
        <taxon>Dikarya</taxon>
        <taxon>Ascomycota</taxon>
        <taxon>Pezizomycotina</taxon>
        <taxon>Dothideomycetes</taxon>
        <taxon>Pleosporomycetidae</taxon>
        <taxon>Pleosporales</taxon>
        <taxon>Sporormiaceae</taxon>
        <taxon>Sporormia</taxon>
    </lineage>
</organism>
<dbReference type="InterPro" id="IPR015421">
    <property type="entry name" value="PyrdxlP-dep_Trfase_major"/>
</dbReference>
<dbReference type="Gene3D" id="3.40.640.10">
    <property type="entry name" value="Type I PLP-dependent aspartate aminotransferase-like (Major domain)"/>
    <property type="match status" value="1"/>
</dbReference>
<sequence>MDSSQFREAAHSAIEEIVKYYDTIAERPVVSSVEPGYLHPLLPEGPPEEGEEWSKIQSDIDRVIMPGLTHWQSPKFMAFFPCNSSFPAMLGDMYSGAFNAAAFNWICSPAVTELETIVMDWVAKMLNLPDCYLSKGEGGGIIQGTASEVVVTAVVAARERIIRRKLADMEEGEEKLDKAAEMRGKLVALGSEHAHSSTQKAAIIAGTRYRSIPAPQEKGFRVTAKALEKTIEECDAKGMIPFYLTVTLGSTATCAIDDLEGIAEVAKDYPDIWIHVDAAYAGSALVCPEYQHHCKHFAHFDSFNFNLHKWLLVNFDCSAFFIRKRSDLTDTYTLTPSYLRNNFTDKGLVTDYRDWQIPLGRRFRSLKVWFVLRTYGVNGLRKFIRNHVQLGEYFHGLIESRPDLFTVVTGPAFGLTTFHVNPPRGKEVMGDEVYETSKRRDELTKEVYELVNSKGEFFLTSTVVDGVYVIRVVSATPSAEEKYLKRVFEVLVEAAEERLGKKAISRVPKAASVVRLIYKGSLKSGIHHTSLIPLRTLAVTQNAKWKSTPANTVRCASWILT</sequence>
<dbReference type="AlphaFoldDB" id="A0A6A6V2G0"/>
<dbReference type="InterPro" id="IPR015422">
    <property type="entry name" value="PyrdxlP-dep_Trfase_small"/>
</dbReference>
<feature type="modified residue" description="N6-(pyridoxal phosphate)lysine" evidence="6">
    <location>
        <position position="309"/>
    </location>
</feature>
<dbReference type="Gene3D" id="1.20.1340.10">
    <property type="entry name" value="dopa decarboxylase, N-terminal domain"/>
    <property type="match status" value="1"/>
</dbReference>
<dbReference type="GO" id="GO:0006520">
    <property type="term" value="P:amino acid metabolic process"/>
    <property type="evidence" value="ECO:0007669"/>
    <property type="project" value="InterPro"/>
</dbReference>
<comment type="cofactor">
    <cofactor evidence="1 6 7">
        <name>pyridoxal 5'-phosphate</name>
        <dbReference type="ChEBI" id="CHEBI:597326"/>
    </cofactor>
</comment>
<proteinExistence type="inferred from homology"/>
<evidence type="ECO:0000256" key="6">
    <source>
        <dbReference type="PIRSR" id="PIRSR602129-50"/>
    </source>
</evidence>
<dbReference type="Gene3D" id="3.90.1150.10">
    <property type="entry name" value="Aspartate Aminotransferase, domain 1"/>
    <property type="match status" value="1"/>
</dbReference>
<dbReference type="Pfam" id="PF00282">
    <property type="entry name" value="Pyridoxal_deC"/>
    <property type="match status" value="1"/>
</dbReference>
<dbReference type="PROSITE" id="PS00392">
    <property type="entry name" value="DDC_GAD_HDC_YDC"/>
    <property type="match status" value="1"/>
</dbReference>
<comment type="similarity">
    <text evidence="2 7">Belongs to the group II decarboxylase family.</text>
</comment>
<name>A0A6A6V2G0_9PLEO</name>
<evidence type="ECO:0000313" key="8">
    <source>
        <dbReference type="EMBL" id="KAF2743387.1"/>
    </source>
</evidence>
<dbReference type="PRINTS" id="PR00800">
    <property type="entry name" value="YHDCRBOXLASE"/>
</dbReference>
<evidence type="ECO:0000256" key="3">
    <source>
        <dbReference type="ARBA" id="ARBA00022793"/>
    </source>
</evidence>
<dbReference type="SUPFAM" id="SSF53383">
    <property type="entry name" value="PLP-dependent transferases"/>
    <property type="match status" value="1"/>
</dbReference>
<dbReference type="GO" id="GO:0016831">
    <property type="term" value="F:carboxy-lyase activity"/>
    <property type="evidence" value="ECO:0007669"/>
    <property type="project" value="UniProtKB-KW"/>
</dbReference>
<dbReference type="InterPro" id="IPR015424">
    <property type="entry name" value="PyrdxlP-dep_Trfase"/>
</dbReference>
<keyword evidence="9" id="KW-1185">Reference proteome</keyword>
<evidence type="ECO:0008006" key="10">
    <source>
        <dbReference type="Google" id="ProtNLM"/>
    </source>
</evidence>
<dbReference type="GO" id="GO:0030170">
    <property type="term" value="F:pyridoxal phosphate binding"/>
    <property type="evidence" value="ECO:0007669"/>
    <property type="project" value="InterPro"/>
</dbReference>
<evidence type="ECO:0000256" key="1">
    <source>
        <dbReference type="ARBA" id="ARBA00001933"/>
    </source>
</evidence>
<gene>
    <name evidence="8" type="ORF">M011DRAFT_496896</name>
</gene>
<reference evidence="8" key="1">
    <citation type="journal article" date="2020" name="Stud. Mycol.">
        <title>101 Dothideomycetes genomes: a test case for predicting lifestyles and emergence of pathogens.</title>
        <authorList>
            <person name="Haridas S."/>
            <person name="Albert R."/>
            <person name="Binder M."/>
            <person name="Bloem J."/>
            <person name="Labutti K."/>
            <person name="Salamov A."/>
            <person name="Andreopoulos B."/>
            <person name="Baker S."/>
            <person name="Barry K."/>
            <person name="Bills G."/>
            <person name="Bluhm B."/>
            <person name="Cannon C."/>
            <person name="Castanera R."/>
            <person name="Culley D."/>
            <person name="Daum C."/>
            <person name="Ezra D."/>
            <person name="Gonzalez J."/>
            <person name="Henrissat B."/>
            <person name="Kuo A."/>
            <person name="Liang C."/>
            <person name="Lipzen A."/>
            <person name="Lutzoni F."/>
            <person name="Magnuson J."/>
            <person name="Mondo S."/>
            <person name="Nolan M."/>
            <person name="Ohm R."/>
            <person name="Pangilinan J."/>
            <person name="Park H.-J."/>
            <person name="Ramirez L."/>
            <person name="Alfaro M."/>
            <person name="Sun H."/>
            <person name="Tritt A."/>
            <person name="Yoshinaga Y."/>
            <person name="Zwiers L.-H."/>
            <person name="Turgeon B."/>
            <person name="Goodwin S."/>
            <person name="Spatafora J."/>
            <person name="Crous P."/>
            <person name="Grigoriev I."/>
        </authorList>
    </citation>
    <scope>NUCLEOTIDE SEQUENCE</scope>
    <source>
        <strain evidence="8">CBS 119925</strain>
    </source>
</reference>
<keyword evidence="3" id="KW-0210">Decarboxylase</keyword>
<dbReference type="GO" id="GO:0019752">
    <property type="term" value="P:carboxylic acid metabolic process"/>
    <property type="evidence" value="ECO:0007669"/>
    <property type="project" value="InterPro"/>
</dbReference>
<dbReference type="InterPro" id="IPR002129">
    <property type="entry name" value="PyrdxlP-dep_de-COase"/>
</dbReference>
<dbReference type="PANTHER" id="PTHR11999">
    <property type="entry name" value="GROUP II PYRIDOXAL-5-PHOSPHATE DECARBOXYLASE"/>
    <property type="match status" value="1"/>
</dbReference>
<dbReference type="OrthoDB" id="639767at2759"/>
<dbReference type="PANTHER" id="PTHR11999:SF70">
    <property type="entry name" value="MIP05841P"/>
    <property type="match status" value="1"/>
</dbReference>
<keyword evidence="4 6" id="KW-0663">Pyridoxal phosphate</keyword>
<dbReference type="Proteomes" id="UP000799440">
    <property type="component" value="Unassembled WGS sequence"/>
</dbReference>
<evidence type="ECO:0000256" key="7">
    <source>
        <dbReference type="RuleBase" id="RU000382"/>
    </source>
</evidence>
<evidence type="ECO:0000256" key="5">
    <source>
        <dbReference type="ARBA" id="ARBA00023239"/>
    </source>
</evidence>
<evidence type="ECO:0000313" key="9">
    <source>
        <dbReference type="Proteomes" id="UP000799440"/>
    </source>
</evidence>
<accession>A0A6A6V2G0</accession>
<dbReference type="InterPro" id="IPR010977">
    <property type="entry name" value="Aromatic_deC"/>
</dbReference>
<protein>
    <recommendedName>
        <fullName evidence="10">Dopa decarboxylase-like protein</fullName>
    </recommendedName>
</protein>
<dbReference type="InterPro" id="IPR021115">
    <property type="entry name" value="Pyridoxal-P_BS"/>
</dbReference>
<dbReference type="EMBL" id="MU006597">
    <property type="protein sequence ID" value="KAF2743387.1"/>
    <property type="molecule type" value="Genomic_DNA"/>
</dbReference>